<organism evidence="1 2">
    <name type="scientific">Onchocerca flexuosa</name>
    <dbReference type="NCBI Taxonomy" id="387005"/>
    <lineage>
        <taxon>Eukaryota</taxon>
        <taxon>Metazoa</taxon>
        <taxon>Ecdysozoa</taxon>
        <taxon>Nematoda</taxon>
        <taxon>Chromadorea</taxon>
        <taxon>Rhabditida</taxon>
        <taxon>Spirurina</taxon>
        <taxon>Spiruromorpha</taxon>
        <taxon>Filarioidea</taxon>
        <taxon>Onchocercidae</taxon>
        <taxon>Onchocerca</taxon>
    </lineage>
</organism>
<dbReference type="Proteomes" id="UP000242913">
    <property type="component" value="Unassembled WGS sequence"/>
</dbReference>
<gene>
    <name evidence="1" type="ORF">X798_07177</name>
</gene>
<name>A0A238BMK3_9BILA</name>
<proteinExistence type="predicted"/>
<dbReference type="InterPro" id="IPR036612">
    <property type="entry name" value="KH_dom_type_1_sf"/>
</dbReference>
<protein>
    <submittedName>
        <fullName evidence="1">Uncharacterized protein</fullName>
    </submittedName>
</protein>
<dbReference type="EMBL" id="KZ270375">
    <property type="protein sequence ID" value="OZC05845.1"/>
    <property type="molecule type" value="Genomic_DNA"/>
</dbReference>
<evidence type="ECO:0000313" key="1">
    <source>
        <dbReference type="EMBL" id="OZC05845.1"/>
    </source>
</evidence>
<dbReference type="SUPFAM" id="SSF54791">
    <property type="entry name" value="Eukaryotic type KH-domain (KH-domain type I)"/>
    <property type="match status" value="1"/>
</dbReference>
<keyword evidence="2" id="KW-1185">Reference proteome</keyword>
<dbReference type="AlphaFoldDB" id="A0A238BMK3"/>
<dbReference type="GO" id="GO:0003723">
    <property type="term" value="F:RNA binding"/>
    <property type="evidence" value="ECO:0007669"/>
    <property type="project" value="InterPro"/>
</dbReference>
<reference evidence="1 2" key="1">
    <citation type="submission" date="2015-12" db="EMBL/GenBank/DDBJ databases">
        <title>Draft genome of the nematode, Onchocerca flexuosa.</title>
        <authorList>
            <person name="Mitreva M."/>
        </authorList>
    </citation>
    <scope>NUCLEOTIDE SEQUENCE [LARGE SCALE GENOMIC DNA]</scope>
    <source>
        <strain evidence="1">Red Deer</strain>
    </source>
</reference>
<sequence length="145" mass="16513">MNPSDVHSSSIKRRIVPRICYQDEQRQHEINSFVPIIVGFRIPTMMVDTLVGEEDRRALLIAYQTETDLSLPRRFQSPIFTINGYASNIRRALRIIEKIINEECCDSCSPAYAFIADPNMDQSGTDYILCNGPIDEAKYKPKGKA</sequence>
<accession>A0A238BMK3</accession>
<evidence type="ECO:0000313" key="2">
    <source>
        <dbReference type="Proteomes" id="UP000242913"/>
    </source>
</evidence>
<dbReference type="OrthoDB" id="5841894at2759"/>